<dbReference type="Pfam" id="PF03133">
    <property type="entry name" value="TTL"/>
    <property type="match status" value="1"/>
</dbReference>
<evidence type="ECO:0008006" key="4">
    <source>
        <dbReference type="Google" id="ProtNLM"/>
    </source>
</evidence>
<dbReference type="Gene3D" id="3.30.470.20">
    <property type="entry name" value="ATP-grasp fold, B domain"/>
    <property type="match status" value="1"/>
</dbReference>
<dbReference type="PROSITE" id="PS51221">
    <property type="entry name" value="TTL"/>
    <property type="match status" value="1"/>
</dbReference>
<keyword evidence="1" id="KW-0812">Transmembrane</keyword>
<dbReference type="InterPro" id="IPR053317">
    <property type="entry name" value="Tubulin_polyglutamylase"/>
</dbReference>
<keyword evidence="1" id="KW-0472">Membrane</keyword>
<dbReference type="InterPro" id="IPR004344">
    <property type="entry name" value="TTL/TTLL_fam"/>
</dbReference>
<evidence type="ECO:0000256" key="1">
    <source>
        <dbReference type="SAM" id="Phobius"/>
    </source>
</evidence>
<dbReference type="PANTHER" id="PTHR47113">
    <property type="entry name" value="LD09343P"/>
    <property type="match status" value="1"/>
</dbReference>
<dbReference type="AlphaFoldDB" id="A0A9P0F029"/>
<keyword evidence="1" id="KW-1133">Transmembrane helix</keyword>
<dbReference type="Proteomes" id="UP001152759">
    <property type="component" value="Chromosome 10"/>
</dbReference>
<sequence length="514" mass="60401">MKICHFYVRIMLKLRLLYKLPTIVLFICSACVILLLISVLELRWIQDEHLKYHHDDTTVAPKTEKVTKASNSLYLHVPKYVVFDRLDSTDMRHLKHVFEMLDYFNCQRTSLNASDWDVLWSFYYPFRILSTYVKDMKPHQLVNHFPGTGYITNKVDLALSGIAHIPPAFKLPNQKTALLDYVKKHPQKLFVQKSNSHRGIRIQKVEDLNLNTPETFVQEFIHNPLLVDGFKFDVGIYTIITSIDPLRLYIYNGDFLLRFCPEKYHPFDPQNLNKYVIGDDYLPTWKVPSLMKYYNELGFGMRESLNAHLRSQGKNPQKIWDQMEEAIRLVVLKKEPQILKAVSKYPSKNNFFEMFRFDFVVDDELNVFLLEANMSPNLSSDHYPPNQLLYRQVLFGLFSIVGLAHFKRRSLTPDAEVALKNIMVDSKSCSSHMCETCMSPECQLCMNCLTASNIRTLKQTYREFNNKQDNKRIFPPTMTPEEAAAPIDLEDYSSENQFMYRWFRKKCLMDVHWC</sequence>
<evidence type="ECO:0000313" key="3">
    <source>
        <dbReference type="Proteomes" id="UP001152759"/>
    </source>
</evidence>
<evidence type="ECO:0000313" key="2">
    <source>
        <dbReference type="EMBL" id="CAH0383117.1"/>
    </source>
</evidence>
<protein>
    <recommendedName>
        <fullName evidence="4">Tubulin polyglutamylase TTLL6</fullName>
    </recommendedName>
</protein>
<accession>A0A9P0F029</accession>
<proteinExistence type="predicted"/>
<reference evidence="2" key="1">
    <citation type="submission" date="2021-12" db="EMBL/GenBank/DDBJ databases">
        <authorList>
            <person name="King R."/>
        </authorList>
    </citation>
    <scope>NUCLEOTIDE SEQUENCE</scope>
</reference>
<dbReference type="KEGG" id="btab:109037760"/>
<feature type="transmembrane region" description="Helical" evidence="1">
    <location>
        <begin position="20"/>
        <end position="40"/>
    </location>
</feature>
<dbReference type="EMBL" id="OU963871">
    <property type="protein sequence ID" value="CAH0383117.1"/>
    <property type="molecule type" value="Genomic_DNA"/>
</dbReference>
<dbReference type="SUPFAM" id="SSF56059">
    <property type="entry name" value="Glutathione synthetase ATP-binding domain-like"/>
    <property type="match status" value="1"/>
</dbReference>
<keyword evidence="3" id="KW-1185">Reference proteome</keyword>
<organism evidence="2 3">
    <name type="scientific">Bemisia tabaci</name>
    <name type="common">Sweetpotato whitefly</name>
    <name type="synonym">Aleurodes tabaci</name>
    <dbReference type="NCBI Taxonomy" id="7038"/>
    <lineage>
        <taxon>Eukaryota</taxon>
        <taxon>Metazoa</taxon>
        <taxon>Ecdysozoa</taxon>
        <taxon>Arthropoda</taxon>
        <taxon>Hexapoda</taxon>
        <taxon>Insecta</taxon>
        <taxon>Pterygota</taxon>
        <taxon>Neoptera</taxon>
        <taxon>Paraneoptera</taxon>
        <taxon>Hemiptera</taxon>
        <taxon>Sternorrhyncha</taxon>
        <taxon>Aleyrodoidea</taxon>
        <taxon>Aleyrodidae</taxon>
        <taxon>Aleyrodinae</taxon>
        <taxon>Bemisia</taxon>
    </lineage>
</organism>
<dbReference type="PANTHER" id="PTHR47113:SF1">
    <property type="entry name" value="LD09343P"/>
    <property type="match status" value="1"/>
</dbReference>
<name>A0A9P0F029_BEMTA</name>
<gene>
    <name evidence="2" type="ORF">BEMITA_LOCUS2592</name>
</gene>